<name>A0A2R6B6Q7_9ARCH</name>
<protein>
    <recommendedName>
        <fullName evidence="9">Phosphate-starvation-inducible E-like protein</fullName>
    </recommendedName>
</protein>
<dbReference type="Pfam" id="PF06146">
    <property type="entry name" value="PsiE"/>
    <property type="match status" value="1"/>
</dbReference>
<dbReference type="EMBL" id="NEXK01000083">
    <property type="protein sequence ID" value="PSN94334.1"/>
    <property type="molecule type" value="Genomic_DNA"/>
</dbReference>
<keyword evidence="2" id="KW-1003">Cell membrane</keyword>
<evidence type="ECO:0000256" key="4">
    <source>
        <dbReference type="ARBA" id="ARBA00022989"/>
    </source>
</evidence>
<feature type="transmembrane region" description="Helical" evidence="6">
    <location>
        <begin position="53"/>
        <end position="72"/>
    </location>
</feature>
<evidence type="ECO:0000313" key="8">
    <source>
        <dbReference type="Proteomes" id="UP000240681"/>
    </source>
</evidence>
<dbReference type="InterPro" id="IPR020948">
    <property type="entry name" value="P_starv_induced_PsiE-like"/>
</dbReference>
<comment type="subcellular location">
    <subcellularLocation>
        <location evidence="1">Cell membrane</location>
        <topology evidence="1">Multi-pass membrane protein</topology>
    </subcellularLocation>
</comment>
<keyword evidence="3 6" id="KW-0812">Transmembrane</keyword>
<reference evidence="7 8" key="1">
    <citation type="submission" date="2017-04" db="EMBL/GenBank/DDBJ databases">
        <title>Novel microbial lineages endemic to geothermal iron-oxide mats fill important gaps in the evolutionary history of Archaea.</title>
        <authorList>
            <person name="Jay Z.J."/>
            <person name="Beam J.P."/>
            <person name="Dlakic M."/>
            <person name="Rusch D.B."/>
            <person name="Kozubal M.A."/>
            <person name="Inskeep W.P."/>
        </authorList>
    </citation>
    <scope>NUCLEOTIDE SEQUENCE [LARGE SCALE GENOMIC DNA]</scope>
    <source>
        <strain evidence="7">ECH_B_SAG-C16</strain>
    </source>
</reference>
<evidence type="ECO:0000313" key="7">
    <source>
        <dbReference type="EMBL" id="PSN94334.1"/>
    </source>
</evidence>
<keyword evidence="5 6" id="KW-0472">Membrane</keyword>
<proteinExistence type="predicted"/>
<evidence type="ECO:0000256" key="3">
    <source>
        <dbReference type="ARBA" id="ARBA00022692"/>
    </source>
</evidence>
<accession>A0A2R6B6Q7</accession>
<feature type="transmembrane region" description="Helical" evidence="6">
    <location>
        <begin position="12"/>
        <end position="33"/>
    </location>
</feature>
<keyword evidence="4 6" id="KW-1133">Transmembrane helix</keyword>
<evidence type="ECO:0000256" key="5">
    <source>
        <dbReference type="ARBA" id="ARBA00023136"/>
    </source>
</evidence>
<evidence type="ECO:0000256" key="2">
    <source>
        <dbReference type="ARBA" id="ARBA00022475"/>
    </source>
</evidence>
<gene>
    <name evidence="7" type="ORF">B9Q09_04325</name>
</gene>
<evidence type="ECO:0000256" key="1">
    <source>
        <dbReference type="ARBA" id="ARBA00004651"/>
    </source>
</evidence>
<dbReference type="Proteomes" id="UP000240681">
    <property type="component" value="Unassembled WGS sequence"/>
</dbReference>
<evidence type="ECO:0000256" key="6">
    <source>
        <dbReference type="SAM" id="Phobius"/>
    </source>
</evidence>
<evidence type="ECO:0008006" key="9">
    <source>
        <dbReference type="Google" id="ProtNLM"/>
    </source>
</evidence>
<dbReference type="AlphaFoldDB" id="A0A2R6B6Q7"/>
<organism evidence="7 8">
    <name type="scientific">Candidatus Marsarchaeota G2 archaeon ECH_B_SAG-C16</name>
    <dbReference type="NCBI Taxonomy" id="1978163"/>
    <lineage>
        <taxon>Archaea</taxon>
        <taxon>Candidatus Marsarchaeota</taxon>
        <taxon>Candidatus Marsarchaeota group 2</taxon>
    </lineage>
</organism>
<comment type="caution">
    <text evidence="7">The sequence shown here is derived from an EMBL/GenBank/DDBJ whole genome shotgun (WGS) entry which is preliminary data.</text>
</comment>
<feature type="transmembrane region" description="Helical" evidence="6">
    <location>
        <begin position="110"/>
        <end position="129"/>
    </location>
</feature>
<sequence>MSAKSISILSQIVDAITLVLVVVMLVGIVLGVYKTIIDVKQIYYAASFDVGAKNFVVDTLTIFVIIELMLGFMQYHGQRRISPLYILDAGLFFVTRELMIELYAGNISPLTLISFGVVIAAVGYTRVLLTQKVEKQKQD</sequence>
<dbReference type="GO" id="GO:0005886">
    <property type="term" value="C:plasma membrane"/>
    <property type="evidence" value="ECO:0007669"/>
    <property type="project" value="UniProtKB-SubCell"/>
</dbReference>